<reference evidence="3" key="1">
    <citation type="journal article" date="2015" name="ISME J.">
        <title>Draft Genome Sequence of Streptomyces incarnatus NRRL8089, which Produces the Nucleoside Antibiotic Sinefungin.</title>
        <authorList>
            <person name="Oshima K."/>
            <person name="Hattori M."/>
            <person name="Shimizu H."/>
            <person name="Fukuda K."/>
            <person name="Nemoto M."/>
            <person name="Inagaki K."/>
            <person name="Tamura T."/>
        </authorList>
    </citation>
    <scope>NUCLEOTIDE SEQUENCE</scope>
    <source>
        <strain evidence="3">FACHB-1277</strain>
    </source>
</reference>
<dbReference type="GO" id="GO:0008745">
    <property type="term" value="F:N-acetylmuramoyl-L-alanine amidase activity"/>
    <property type="evidence" value="ECO:0007669"/>
    <property type="project" value="InterPro"/>
</dbReference>
<name>A0A926Z6Q5_9CYAN</name>
<dbReference type="GO" id="GO:0004040">
    <property type="term" value="F:amidase activity"/>
    <property type="evidence" value="ECO:0007669"/>
    <property type="project" value="InterPro"/>
</dbReference>
<dbReference type="EMBL" id="JACJPY010000004">
    <property type="protein sequence ID" value="MBD2148969.1"/>
    <property type="molecule type" value="Genomic_DNA"/>
</dbReference>
<feature type="domain" description="MurNAc-LAA" evidence="1">
    <location>
        <begin position="4"/>
        <end position="181"/>
    </location>
</feature>
<dbReference type="InterPro" id="IPR002508">
    <property type="entry name" value="MurNAc-LAA_cat"/>
</dbReference>
<dbReference type="Pfam" id="PF01520">
    <property type="entry name" value="Amidase_3"/>
    <property type="match status" value="1"/>
</dbReference>
<dbReference type="GO" id="GO:0009253">
    <property type="term" value="P:peptidoglycan catabolic process"/>
    <property type="evidence" value="ECO:0007669"/>
    <property type="project" value="InterPro"/>
</dbReference>
<evidence type="ECO:0000259" key="2">
    <source>
        <dbReference type="Pfam" id="PF01832"/>
    </source>
</evidence>
<dbReference type="Proteomes" id="UP000631421">
    <property type="component" value="Unassembled WGS sequence"/>
</dbReference>
<sequence>MGKIFISAGHSGFEGVFRDLNDGAGAMMEVAELMATRDLLIAELRSRGIAIAAPSDDLNLQEAIDWINLRAGRQDIAILLNVDVVKVPELRGATAYYITHNALRKRQAEIITNALTKRVPEIANRGAKADTIACLGSLSFCRQVSIPSVVLELNFANSASERLLMQTRRRDYVIGIADGLQSWLHETATTIPVFSPMTQGNKIITYPETNINLNGQGYPERGILVSGNVFVPVDLVDRLGFDPSQIPLSCRMQYQGIVYVQAIALRELNTAVSWDSATRTLYLKTLFKVFAGQIDQIMGLGNASEVQLMMFLKNNNEVSLINYGELPLLYREEAEIEGVNHDVAFCQMCVETDFLRFGKGIDPAQNNFANLGTAIAIANVLGASFDNQRTGVRAHIQQLKAYACAAPLFQPVVAPRFNLIARGTAPYLNQLTGRWAIDPLYDRKIIALIRRLYESAGIF</sequence>
<accession>A0A926Z6Q5</accession>
<feature type="domain" description="Mannosyl-glycoprotein endo-beta-N-acetylglucosamidase-like" evidence="2">
    <location>
        <begin position="330"/>
        <end position="453"/>
    </location>
</feature>
<gene>
    <name evidence="3" type="ORF">H6F44_02330</name>
</gene>
<protein>
    <submittedName>
        <fullName evidence="3">Glucosaminidase domain-containing protein</fullName>
    </submittedName>
</protein>
<keyword evidence="4" id="KW-1185">Reference proteome</keyword>
<dbReference type="AlphaFoldDB" id="A0A926Z6Q5"/>
<dbReference type="RefSeq" id="WP_190349309.1">
    <property type="nucleotide sequence ID" value="NZ_JACJPY010000004.1"/>
</dbReference>
<dbReference type="SUPFAM" id="SSF53187">
    <property type="entry name" value="Zn-dependent exopeptidases"/>
    <property type="match status" value="1"/>
</dbReference>
<dbReference type="InterPro" id="IPR002901">
    <property type="entry name" value="MGlyc_endo_b_GlcNAc-like_dom"/>
</dbReference>
<dbReference type="Pfam" id="PF01832">
    <property type="entry name" value="Glucosaminidase"/>
    <property type="match status" value="1"/>
</dbReference>
<evidence type="ECO:0000259" key="1">
    <source>
        <dbReference type="Pfam" id="PF01520"/>
    </source>
</evidence>
<evidence type="ECO:0000313" key="4">
    <source>
        <dbReference type="Proteomes" id="UP000631421"/>
    </source>
</evidence>
<reference evidence="3" key="2">
    <citation type="submission" date="2020-08" db="EMBL/GenBank/DDBJ databases">
        <authorList>
            <person name="Chen M."/>
            <person name="Teng W."/>
            <person name="Zhao L."/>
            <person name="Hu C."/>
            <person name="Zhou Y."/>
            <person name="Han B."/>
            <person name="Song L."/>
            <person name="Shu W."/>
        </authorList>
    </citation>
    <scope>NUCLEOTIDE SEQUENCE</scope>
    <source>
        <strain evidence="3">FACHB-1277</strain>
    </source>
</reference>
<comment type="caution">
    <text evidence="3">The sequence shown here is derived from an EMBL/GenBank/DDBJ whole genome shotgun (WGS) entry which is preliminary data.</text>
</comment>
<organism evidence="3 4">
    <name type="scientific">Pseudanabaena cinerea FACHB-1277</name>
    <dbReference type="NCBI Taxonomy" id="2949581"/>
    <lineage>
        <taxon>Bacteria</taxon>
        <taxon>Bacillati</taxon>
        <taxon>Cyanobacteriota</taxon>
        <taxon>Cyanophyceae</taxon>
        <taxon>Pseudanabaenales</taxon>
        <taxon>Pseudanabaenaceae</taxon>
        <taxon>Pseudanabaena</taxon>
        <taxon>Pseudanabaena cinerea</taxon>
    </lineage>
</organism>
<proteinExistence type="predicted"/>
<evidence type="ECO:0000313" key="3">
    <source>
        <dbReference type="EMBL" id="MBD2148969.1"/>
    </source>
</evidence>
<dbReference type="Gene3D" id="3.40.630.40">
    <property type="entry name" value="Zn-dependent exopeptidases"/>
    <property type="match status" value="1"/>
</dbReference>